<dbReference type="PaxDb" id="1198114-AciX9_0773"/>
<reference evidence="4" key="1">
    <citation type="submission" date="2011-01" db="EMBL/GenBank/DDBJ databases">
        <title>Complete sequence of chromosome of Acidobacterium sp. MP5ACTX9.</title>
        <authorList>
            <consortium name="US DOE Joint Genome Institute"/>
            <person name="Lucas S."/>
            <person name="Copeland A."/>
            <person name="Lapidus A."/>
            <person name="Cheng J.-F."/>
            <person name="Goodwin L."/>
            <person name="Pitluck S."/>
            <person name="Teshima H."/>
            <person name="Detter J.C."/>
            <person name="Han C."/>
            <person name="Tapia R."/>
            <person name="Land M."/>
            <person name="Hauser L."/>
            <person name="Kyrpides N."/>
            <person name="Ivanova N."/>
            <person name="Ovchinnikova G."/>
            <person name="Pagani I."/>
            <person name="Rawat S.R."/>
            <person name="Mannisto M."/>
            <person name="Haggblom M.M."/>
            <person name="Woyke T."/>
        </authorList>
    </citation>
    <scope>NUCLEOTIDE SEQUENCE [LARGE SCALE GENOMIC DNA]</scope>
    <source>
        <strain evidence="4">MP5ACTX9</strain>
    </source>
</reference>
<dbReference type="InterPro" id="IPR019405">
    <property type="entry name" value="Lactonase_7-beta_prop"/>
</dbReference>
<dbReference type="InterPro" id="IPR015943">
    <property type="entry name" value="WD40/YVTN_repeat-like_dom_sf"/>
</dbReference>
<dbReference type="InterPro" id="IPR050282">
    <property type="entry name" value="Cycloisomerase_2"/>
</dbReference>
<dbReference type="RefSeq" id="WP_013579168.1">
    <property type="nucleotide sequence ID" value="NC_015064.1"/>
</dbReference>
<dbReference type="PROSITE" id="PS51257">
    <property type="entry name" value="PROKAR_LIPOPROTEIN"/>
    <property type="match status" value="1"/>
</dbReference>
<dbReference type="OrthoDB" id="107999at2"/>
<dbReference type="HOGENOM" id="CLU_645467_0_0_0"/>
<evidence type="ECO:0000313" key="4">
    <source>
        <dbReference type="Proteomes" id="UP000000343"/>
    </source>
</evidence>
<dbReference type="PANTHER" id="PTHR30344:SF1">
    <property type="entry name" value="6-PHOSPHOGLUCONOLACTONASE"/>
    <property type="match status" value="1"/>
</dbReference>
<keyword evidence="2" id="KW-0119">Carbohydrate metabolism</keyword>
<name>E8X0H8_GRATM</name>
<dbReference type="Gene3D" id="2.130.10.10">
    <property type="entry name" value="YVTN repeat-like/Quinoprotein amine dehydrogenase"/>
    <property type="match status" value="3"/>
</dbReference>
<comment type="similarity">
    <text evidence="1">Belongs to the cycloisomerase 2 family.</text>
</comment>
<dbReference type="KEGG" id="acm:AciX9_0773"/>
<dbReference type="Pfam" id="PF10282">
    <property type="entry name" value="Lactonase"/>
    <property type="match status" value="2"/>
</dbReference>
<dbReference type="Proteomes" id="UP000000343">
    <property type="component" value="Chromosome"/>
</dbReference>
<dbReference type="SUPFAM" id="SSF75011">
    <property type="entry name" value="3-carboxy-cis,cis-mucoante lactonizing enzyme"/>
    <property type="match status" value="1"/>
</dbReference>
<evidence type="ECO:0000313" key="3">
    <source>
        <dbReference type="EMBL" id="ADW67842.1"/>
    </source>
</evidence>
<dbReference type="PANTHER" id="PTHR30344">
    <property type="entry name" value="6-PHOSPHOGLUCONOLACTONASE-RELATED"/>
    <property type="match status" value="1"/>
</dbReference>
<dbReference type="eggNOG" id="COG2706">
    <property type="taxonomic scope" value="Bacteria"/>
</dbReference>
<evidence type="ECO:0000256" key="1">
    <source>
        <dbReference type="ARBA" id="ARBA00005564"/>
    </source>
</evidence>
<gene>
    <name evidence="3" type="ordered locus">AciX9_0773</name>
</gene>
<organism evidence="4">
    <name type="scientific">Granulicella tundricola (strain ATCC BAA-1859 / DSM 23138 / MP5ACTX9)</name>
    <dbReference type="NCBI Taxonomy" id="1198114"/>
    <lineage>
        <taxon>Bacteria</taxon>
        <taxon>Pseudomonadati</taxon>
        <taxon>Acidobacteriota</taxon>
        <taxon>Terriglobia</taxon>
        <taxon>Terriglobales</taxon>
        <taxon>Acidobacteriaceae</taxon>
        <taxon>Granulicella</taxon>
    </lineage>
</organism>
<dbReference type="EMBL" id="CP002480">
    <property type="protein sequence ID" value="ADW67842.1"/>
    <property type="molecule type" value="Genomic_DNA"/>
</dbReference>
<sequence length="415" mass="42299">MKFSKIGRIVSALVASASLGLGMTACGGGTIGYLWALGTYYNQISGFLIDDFTGNLTAIPQSPFSSGGTNPVTILVKPGGRFVYVINQGSNDTVAPTATANASQSVAGNISEYSVGGDGTLTFQQTFTSQGVHPMWATLDSTGNFLYVLDKYAPDATGNGSITAFTVAADTGRLALLPNAAIKNANGTPTAYFSVSASPIMTKVGSGGCLYTMNANSVYAYVQSSTTGQLTLATTGSQSIGNGSAVQLSSINTSGSAGFIYLTDSGQNQIYSFQAGGTACSLAQINGSQTANVATTLQPVNSIVSSNGHFLYVINQGSTGGTQSPTASSISAFTINSLGQIATLSDSSNPYSTGSGPVCLAQDPSNQYLYTSNNTDGTITGKIIDQNRGVLAPLQRGSTFPSTMKSTCLAISGSL</sequence>
<dbReference type="STRING" id="1198114.AciX9_0773"/>
<accession>E8X0H8</accession>
<dbReference type="AlphaFoldDB" id="E8X0H8"/>
<dbReference type="GO" id="GO:0006006">
    <property type="term" value="P:glucose metabolic process"/>
    <property type="evidence" value="ECO:0007669"/>
    <property type="project" value="UniProtKB-KW"/>
</dbReference>
<protein>
    <submittedName>
        <fullName evidence="3">Uncharacterized protein</fullName>
    </submittedName>
</protein>
<dbReference type="GO" id="GO:0017057">
    <property type="term" value="F:6-phosphogluconolactonase activity"/>
    <property type="evidence" value="ECO:0007669"/>
    <property type="project" value="TreeGrafter"/>
</dbReference>
<keyword evidence="2" id="KW-0313">Glucose metabolism</keyword>
<proteinExistence type="inferred from homology"/>
<evidence type="ECO:0000256" key="2">
    <source>
        <dbReference type="ARBA" id="ARBA00022526"/>
    </source>
</evidence>
<keyword evidence="4" id="KW-1185">Reference proteome</keyword>